<feature type="transmembrane region" description="Helical" evidence="1">
    <location>
        <begin position="53"/>
        <end position="76"/>
    </location>
</feature>
<dbReference type="EMBL" id="GGEC01065989">
    <property type="protein sequence ID" value="MBX46473.1"/>
    <property type="molecule type" value="Transcribed_RNA"/>
</dbReference>
<keyword evidence="1" id="KW-0812">Transmembrane</keyword>
<protein>
    <submittedName>
        <fullName evidence="2">Uncharacterized protein</fullName>
    </submittedName>
</protein>
<keyword evidence="1" id="KW-0472">Membrane</keyword>
<name>A0A2P2NVK4_RHIMU</name>
<evidence type="ECO:0000313" key="2">
    <source>
        <dbReference type="EMBL" id="MBX46473.1"/>
    </source>
</evidence>
<organism evidence="2">
    <name type="scientific">Rhizophora mucronata</name>
    <name type="common">Asiatic mangrove</name>
    <dbReference type="NCBI Taxonomy" id="61149"/>
    <lineage>
        <taxon>Eukaryota</taxon>
        <taxon>Viridiplantae</taxon>
        <taxon>Streptophyta</taxon>
        <taxon>Embryophyta</taxon>
        <taxon>Tracheophyta</taxon>
        <taxon>Spermatophyta</taxon>
        <taxon>Magnoliopsida</taxon>
        <taxon>eudicotyledons</taxon>
        <taxon>Gunneridae</taxon>
        <taxon>Pentapetalae</taxon>
        <taxon>rosids</taxon>
        <taxon>fabids</taxon>
        <taxon>Malpighiales</taxon>
        <taxon>Rhizophoraceae</taxon>
        <taxon>Rhizophora</taxon>
    </lineage>
</organism>
<dbReference type="AlphaFoldDB" id="A0A2P2NVK4"/>
<accession>A0A2P2NVK4</accession>
<keyword evidence="1" id="KW-1133">Transmembrane helix</keyword>
<evidence type="ECO:0000256" key="1">
    <source>
        <dbReference type="SAM" id="Phobius"/>
    </source>
</evidence>
<reference evidence="2" key="1">
    <citation type="submission" date="2018-02" db="EMBL/GenBank/DDBJ databases">
        <title>Rhizophora mucronata_Transcriptome.</title>
        <authorList>
            <person name="Meera S.P."/>
            <person name="Sreeshan A."/>
            <person name="Augustine A."/>
        </authorList>
    </citation>
    <scope>NUCLEOTIDE SEQUENCE</scope>
    <source>
        <tissue evidence="2">Leaf</tissue>
    </source>
</reference>
<proteinExistence type="predicted"/>
<sequence>MPPGISPPAPWYILAIIGLQRLSNSFTLSSNSSASASWLLSSHWMADSTASSIFFLSAGGSLALIFSSLMVFLMLYA</sequence>